<feature type="compositionally biased region" description="Polar residues" evidence="1">
    <location>
        <begin position="58"/>
        <end position="67"/>
    </location>
</feature>
<evidence type="ECO:0000313" key="3">
    <source>
        <dbReference type="Proteomes" id="UP000315003"/>
    </source>
</evidence>
<reference evidence="2 3" key="1">
    <citation type="submission" date="2019-02" db="EMBL/GenBank/DDBJ databases">
        <title>Deep-cultivation of Planctomycetes and their phenomic and genomic characterization uncovers novel biology.</title>
        <authorList>
            <person name="Wiegand S."/>
            <person name="Jogler M."/>
            <person name="Boedeker C."/>
            <person name="Pinto D."/>
            <person name="Vollmers J."/>
            <person name="Rivas-Marin E."/>
            <person name="Kohn T."/>
            <person name="Peeters S.H."/>
            <person name="Heuer A."/>
            <person name="Rast P."/>
            <person name="Oberbeckmann S."/>
            <person name="Bunk B."/>
            <person name="Jeske O."/>
            <person name="Meyerdierks A."/>
            <person name="Storesund J.E."/>
            <person name="Kallscheuer N."/>
            <person name="Luecker S."/>
            <person name="Lage O.M."/>
            <person name="Pohl T."/>
            <person name="Merkel B.J."/>
            <person name="Hornburger P."/>
            <person name="Mueller R.-W."/>
            <person name="Bruemmer F."/>
            <person name="Labrenz M."/>
            <person name="Spormann A.M."/>
            <person name="Op den Camp H."/>
            <person name="Overmann J."/>
            <person name="Amann R."/>
            <person name="Jetten M.S.M."/>
            <person name="Mascher T."/>
            <person name="Medema M.H."/>
            <person name="Devos D.P."/>
            <person name="Kaster A.-K."/>
            <person name="Ovreas L."/>
            <person name="Rohde M."/>
            <person name="Galperin M.Y."/>
            <person name="Jogler C."/>
        </authorList>
    </citation>
    <scope>NUCLEOTIDE SEQUENCE [LARGE SCALE GENOMIC DNA]</scope>
    <source>
        <strain evidence="2 3">SV_7m_r</strain>
    </source>
</reference>
<keyword evidence="3" id="KW-1185">Reference proteome</keyword>
<feature type="compositionally biased region" description="Polar residues" evidence="1">
    <location>
        <begin position="1"/>
        <end position="10"/>
    </location>
</feature>
<dbReference type="Proteomes" id="UP000315003">
    <property type="component" value="Chromosome"/>
</dbReference>
<dbReference type="EMBL" id="CP036272">
    <property type="protein sequence ID" value="QDT58612.1"/>
    <property type="molecule type" value="Genomic_DNA"/>
</dbReference>
<evidence type="ECO:0000313" key="2">
    <source>
        <dbReference type="EMBL" id="QDT58612.1"/>
    </source>
</evidence>
<dbReference type="AlphaFoldDB" id="A0A517SR49"/>
<proteinExistence type="predicted"/>
<accession>A0A517SR49</accession>
<feature type="region of interest" description="Disordered" evidence="1">
    <location>
        <begin position="1"/>
        <end position="20"/>
    </location>
</feature>
<feature type="compositionally biased region" description="Polar residues" evidence="1">
    <location>
        <begin position="36"/>
        <end position="49"/>
    </location>
</feature>
<name>A0A517SR49_9BACT</name>
<gene>
    <name evidence="2" type="ORF">SV7mr_11050</name>
</gene>
<evidence type="ECO:0000256" key="1">
    <source>
        <dbReference type="SAM" id="MobiDB-lite"/>
    </source>
</evidence>
<sequence>MFQLTTTTKRLSMRTKERRGVDNRFTLTSLRLDSSASGRVQSTYNQALQRNRAYRPTANRSSPSPNTADPLRLASQLLGGLVRKPAADWPH</sequence>
<protein>
    <submittedName>
        <fullName evidence="2">Uncharacterized protein</fullName>
    </submittedName>
</protein>
<feature type="region of interest" description="Disordered" evidence="1">
    <location>
        <begin position="36"/>
        <end position="71"/>
    </location>
</feature>
<organism evidence="2 3">
    <name type="scientific">Stieleria bergensis</name>
    <dbReference type="NCBI Taxonomy" id="2528025"/>
    <lineage>
        <taxon>Bacteria</taxon>
        <taxon>Pseudomonadati</taxon>
        <taxon>Planctomycetota</taxon>
        <taxon>Planctomycetia</taxon>
        <taxon>Pirellulales</taxon>
        <taxon>Pirellulaceae</taxon>
        <taxon>Stieleria</taxon>
    </lineage>
</organism>